<evidence type="ECO:0000256" key="3">
    <source>
        <dbReference type="ARBA" id="ARBA00022741"/>
    </source>
</evidence>
<reference evidence="6" key="1">
    <citation type="journal article" date="2015" name="Proc. Natl. Acad. Sci. U.S.A.">
        <title>Networks of energetic and metabolic interactions define dynamics in microbial communities.</title>
        <authorList>
            <person name="Embree M."/>
            <person name="Liu J.K."/>
            <person name="Al-Bassam M.M."/>
            <person name="Zengler K."/>
        </authorList>
    </citation>
    <scope>NUCLEOTIDE SEQUENCE</scope>
</reference>
<evidence type="ECO:0000259" key="5">
    <source>
        <dbReference type="PROSITE" id="PS50893"/>
    </source>
</evidence>
<proteinExistence type="inferred from homology"/>
<dbReference type="PANTHER" id="PTHR42798:SF2">
    <property type="entry name" value="ABC TRANSPORTER ATP-BINDING PROTEIN MG467-RELATED"/>
    <property type="match status" value="1"/>
</dbReference>
<dbReference type="PROSITE" id="PS50893">
    <property type="entry name" value="ABC_TRANSPORTER_2"/>
    <property type="match status" value="1"/>
</dbReference>
<dbReference type="GO" id="GO:0098796">
    <property type="term" value="C:membrane protein complex"/>
    <property type="evidence" value="ECO:0007669"/>
    <property type="project" value="UniProtKB-ARBA"/>
</dbReference>
<name>A0A0W8FRC4_9ZZZZ</name>
<evidence type="ECO:0000313" key="6">
    <source>
        <dbReference type="EMBL" id="KUG23447.1"/>
    </source>
</evidence>
<evidence type="ECO:0000256" key="4">
    <source>
        <dbReference type="ARBA" id="ARBA00022840"/>
    </source>
</evidence>
<dbReference type="InterPro" id="IPR003593">
    <property type="entry name" value="AAA+_ATPase"/>
</dbReference>
<protein>
    <submittedName>
        <fullName evidence="6">Lipoprotein releasing system atp-binding protein lold</fullName>
    </submittedName>
</protein>
<evidence type="ECO:0000256" key="2">
    <source>
        <dbReference type="ARBA" id="ARBA00022448"/>
    </source>
</evidence>
<dbReference type="EMBL" id="LNQE01000906">
    <property type="protein sequence ID" value="KUG23447.1"/>
    <property type="molecule type" value="Genomic_DNA"/>
</dbReference>
<dbReference type="GO" id="GO:0005524">
    <property type="term" value="F:ATP binding"/>
    <property type="evidence" value="ECO:0007669"/>
    <property type="project" value="UniProtKB-KW"/>
</dbReference>
<dbReference type="InterPro" id="IPR017871">
    <property type="entry name" value="ABC_transporter-like_CS"/>
</dbReference>
<comment type="similarity">
    <text evidence="1">Belongs to the ABC transporter superfamily.</text>
</comment>
<dbReference type="FunFam" id="3.40.50.300:FF:000032">
    <property type="entry name" value="Export ABC transporter ATP-binding protein"/>
    <property type="match status" value="1"/>
</dbReference>
<evidence type="ECO:0000256" key="1">
    <source>
        <dbReference type="ARBA" id="ARBA00005417"/>
    </source>
</evidence>
<dbReference type="Pfam" id="PF00005">
    <property type="entry name" value="ABC_tran"/>
    <property type="match status" value="1"/>
</dbReference>
<organism evidence="6">
    <name type="scientific">hydrocarbon metagenome</name>
    <dbReference type="NCBI Taxonomy" id="938273"/>
    <lineage>
        <taxon>unclassified sequences</taxon>
        <taxon>metagenomes</taxon>
        <taxon>ecological metagenomes</taxon>
    </lineage>
</organism>
<keyword evidence="3" id="KW-0547">Nucleotide-binding</keyword>
<dbReference type="GO" id="GO:0022857">
    <property type="term" value="F:transmembrane transporter activity"/>
    <property type="evidence" value="ECO:0007669"/>
    <property type="project" value="UniProtKB-ARBA"/>
</dbReference>
<sequence>MIALENLSKTFFKDGNKIEVLRSLNLKINKGESLAILGVSGAGKSTLIHILGILDHPTEGCLFINGINVFEWDEKKKAHFRNTTIGFVFQFNNLLPEFNALENTMMPALISGMSKKQASEKACKLLSEVGLEHRIKHKPGELSGGEQQRVAIARALVMEPEILLADEPTGNLDTITGKKIEDVLINLNIMKKITLVTVTHNKLLAERMSNRIVLNDGRIYDYK</sequence>
<accession>A0A0W8FRC4</accession>
<keyword evidence="2" id="KW-0813">Transport</keyword>
<dbReference type="InterPro" id="IPR003439">
    <property type="entry name" value="ABC_transporter-like_ATP-bd"/>
</dbReference>
<dbReference type="PROSITE" id="PS00211">
    <property type="entry name" value="ABC_TRANSPORTER_1"/>
    <property type="match status" value="1"/>
</dbReference>
<feature type="domain" description="ABC transporter" evidence="5">
    <location>
        <begin position="2"/>
        <end position="223"/>
    </location>
</feature>
<dbReference type="PANTHER" id="PTHR42798">
    <property type="entry name" value="LIPOPROTEIN-RELEASING SYSTEM ATP-BINDING PROTEIN LOLD"/>
    <property type="match status" value="1"/>
</dbReference>
<dbReference type="GO" id="GO:0016887">
    <property type="term" value="F:ATP hydrolysis activity"/>
    <property type="evidence" value="ECO:0007669"/>
    <property type="project" value="InterPro"/>
</dbReference>
<dbReference type="AlphaFoldDB" id="A0A0W8FRC4"/>
<dbReference type="CDD" id="cd03255">
    <property type="entry name" value="ABC_MJ0796_LolCDE_FtsE"/>
    <property type="match status" value="1"/>
</dbReference>
<dbReference type="InterPro" id="IPR027417">
    <property type="entry name" value="P-loop_NTPase"/>
</dbReference>
<dbReference type="SUPFAM" id="SSF52540">
    <property type="entry name" value="P-loop containing nucleoside triphosphate hydrolases"/>
    <property type="match status" value="1"/>
</dbReference>
<gene>
    <name evidence="6" type="ORF">ASZ90_006753</name>
</gene>
<keyword evidence="4 6" id="KW-0067">ATP-binding</keyword>
<keyword evidence="6" id="KW-0449">Lipoprotein</keyword>
<dbReference type="InterPro" id="IPR017911">
    <property type="entry name" value="MacB-like_ATP-bd"/>
</dbReference>
<dbReference type="SMART" id="SM00382">
    <property type="entry name" value="AAA"/>
    <property type="match status" value="1"/>
</dbReference>
<comment type="caution">
    <text evidence="6">The sequence shown here is derived from an EMBL/GenBank/DDBJ whole genome shotgun (WGS) entry which is preliminary data.</text>
</comment>
<dbReference type="Gene3D" id="3.40.50.300">
    <property type="entry name" value="P-loop containing nucleotide triphosphate hydrolases"/>
    <property type="match status" value="1"/>
</dbReference>